<protein>
    <submittedName>
        <fullName evidence="1">Uncharacterized protein</fullName>
    </submittedName>
</protein>
<evidence type="ECO:0000313" key="2">
    <source>
        <dbReference type="Proteomes" id="UP001164929"/>
    </source>
</evidence>
<keyword evidence="2" id="KW-1185">Reference proteome</keyword>
<dbReference type="PANTHER" id="PTHR32487:SF13">
    <property type="entry name" value="LOW QUALITY PROTEIN: IRIDOID SYNTHASE-LIKE"/>
    <property type="match status" value="1"/>
</dbReference>
<dbReference type="EMBL" id="JAQIZT010000007">
    <property type="protein sequence ID" value="KAJ6991400.1"/>
    <property type="molecule type" value="Genomic_DNA"/>
</dbReference>
<dbReference type="Proteomes" id="UP001164929">
    <property type="component" value="Chromosome 7"/>
</dbReference>
<reference evidence="1" key="1">
    <citation type="journal article" date="2023" name="Mol. Ecol. Resour.">
        <title>Chromosome-level genome assembly of a triploid poplar Populus alba 'Berolinensis'.</title>
        <authorList>
            <person name="Chen S."/>
            <person name="Yu Y."/>
            <person name="Wang X."/>
            <person name="Wang S."/>
            <person name="Zhang T."/>
            <person name="Zhou Y."/>
            <person name="He R."/>
            <person name="Meng N."/>
            <person name="Wang Y."/>
            <person name="Liu W."/>
            <person name="Liu Z."/>
            <person name="Liu J."/>
            <person name="Guo Q."/>
            <person name="Huang H."/>
            <person name="Sederoff R.R."/>
            <person name="Wang G."/>
            <person name="Qu G."/>
            <person name="Chen S."/>
        </authorList>
    </citation>
    <scope>NUCLEOTIDE SEQUENCE</scope>
    <source>
        <strain evidence="1">SC-2020</strain>
    </source>
</reference>
<evidence type="ECO:0000313" key="1">
    <source>
        <dbReference type="EMBL" id="KAJ6991400.1"/>
    </source>
</evidence>
<dbReference type="Gene3D" id="3.40.50.720">
    <property type="entry name" value="NAD(P)-binding Rossmann-like Domain"/>
    <property type="match status" value="1"/>
</dbReference>
<comment type="caution">
    <text evidence="1">The sequence shown here is derived from an EMBL/GenBank/DDBJ whole genome shotgun (WGS) entry which is preliminary data.</text>
</comment>
<gene>
    <name evidence="1" type="ORF">NC653_019556</name>
</gene>
<proteinExistence type="predicted"/>
<dbReference type="AlphaFoldDB" id="A0AAD6QJD9"/>
<accession>A0AAD6QJD9</accession>
<dbReference type="PANTHER" id="PTHR32487">
    <property type="entry name" value="3-OXO-DELTA(4,5)-STEROID 5-BETA-REDUCTASE"/>
    <property type="match status" value="1"/>
</dbReference>
<organism evidence="1 2">
    <name type="scientific">Populus alba x Populus x berolinensis</name>
    <dbReference type="NCBI Taxonomy" id="444605"/>
    <lineage>
        <taxon>Eukaryota</taxon>
        <taxon>Viridiplantae</taxon>
        <taxon>Streptophyta</taxon>
        <taxon>Embryophyta</taxon>
        <taxon>Tracheophyta</taxon>
        <taxon>Spermatophyta</taxon>
        <taxon>Magnoliopsida</taxon>
        <taxon>eudicotyledons</taxon>
        <taxon>Gunneridae</taxon>
        <taxon>Pentapetalae</taxon>
        <taxon>rosids</taxon>
        <taxon>fabids</taxon>
        <taxon>Malpighiales</taxon>
        <taxon>Salicaceae</taxon>
        <taxon>Saliceae</taxon>
        <taxon>Populus</taxon>
    </lineage>
</organism>
<name>A0AAD6QJD9_9ROSI</name>
<sequence length="98" mass="10724">MSDARVLAEQHRWAAVTDGAMNQTFNCTNGDGEGEAWDGIVVKYGLFGTKMEDIACFEALNSGQFGFLGYADTLEYLNVSGKIEIDENNTMKTMSTPI</sequence>